<feature type="compositionally biased region" description="Low complexity" evidence="1">
    <location>
        <begin position="47"/>
        <end position="74"/>
    </location>
</feature>
<dbReference type="GO" id="GO:0005634">
    <property type="term" value="C:nucleus"/>
    <property type="evidence" value="ECO:0007669"/>
    <property type="project" value="TreeGrafter"/>
</dbReference>
<proteinExistence type="predicted"/>
<evidence type="ECO:0000256" key="1">
    <source>
        <dbReference type="SAM" id="MobiDB-lite"/>
    </source>
</evidence>
<dbReference type="PANTHER" id="PTHR13271">
    <property type="entry name" value="UNCHARACTERIZED PUTATIVE METHYLTRANSFERASE"/>
    <property type="match status" value="1"/>
</dbReference>
<evidence type="ECO:0000313" key="3">
    <source>
        <dbReference type="Proteomes" id="UP000722485"/>
    </source>
</evidence>
<dbReference type="OrthoDB" id="441812at2759"/>
<dbReference type="GO" id="GO:0016279">
    <property type="term" value="F:protein-lysine N-methyltransferase activity"/>
    <property type="evidence" value="ECO:0007669"/>
    <property type="project" value="TreeGrafter"/>
</dbReference>
<dbReference type="Gene3D" id="3.90.1410.10">
    <property type="entry name" value="set domain protein methyltransferase, domain 1"/>
    <property type="match status" value="1"/>
</dbReference>
<reference evidence="2" key="1">
    <citation type="submission" date="2020-03" db="EMBL/GenBank/DDBJ databases">
        <title>Draft Genome Sequence of Cylindrodendrum hubeiense.</title>
        <authorList>
            <person name="Buettner E."/>
            <person name="Kellner H."/>
        </authorList>
    </citation>
    <scope>NUCLEOTIDE SEQUENCE</scope>
    <source>
        <strain evidence="2">IHI 201604</strain>
    </source>
</reference>
<dbReference type="InterPro" id="IPR046341">
    <property type="entry name" value="SET_dom_sf"/>
</dbReference>
<sequence>MSTTSPLSINAFPAWAHLNDVQFDHTQLAETEGKGLGLVAKEGLTTTTTPTTATASTATTTTTSTGAADATNASGKGNGDVGENPKTLLRIPRDLVLSAAAVKEYANVDQNFRQLIEVAGQQSTRHDIMLYLMTHLVMSTRGHTGSRGCASSAWTEYVKFLPRSIPVPTMWTEDERALLQGTSLEAALEAKLSTLAREFDDLHEKSSALAFWAHLFWEKETATRQDWILADAWYRSRCLELPRAGDAMVPGLDMVNHSHRPTAYYEEDDQDGVVLILRPGVEVTGGEEMTITYGEAKSAAEMLFSYGFIDPDSATHELVLPLDAMPDDPLGKAKLHAFEGRPTLKLSRTDGRLEWSSPFAYLMCLNEEDGLNFAVLQGTDGERHLRLLWQDEDVTGRAHAFTTLIEGHPLQQVFKLRVVAVLHELVSTQLMHLGSDFSHDQLEPLRRAGQVREECIRAAVALREFETSVLEMAVETLEQQPFCTLSASLKDVVGGSRLTCAIAEYRRPTF</sequence>
<organism evidence="2 3">
    <name type="scientific">Cylindrodendrum hubeiense</name>
    <dbReference type="NCBI Taxonomy" id="595255"/>
    <lineage>
        <taxon>Eukaryota</taxon>
        <taxon>Fungi</taxon>
        <taxon>Dikarya</taxon>
        <taxon>Ascomycota</taxon>
        <taxon>Pezizomycotina</taxon>
        <taxon>Sordariomycetes</taxon>
        <taxon>Hypocreomycetidae</taxon>
        <taxon>Hypocreales</taxon>
        <taxon>Nectriaceae</taxon>
        <taxon>Cylindrodendrum</taxon>
    </lineage>
</organism>
<protein>
    <recommendedName>
        <fullName evidence="4">SET domain-containing protein</fullName>
    </recommendedName>
</protein>
<comment type="caution">
    <text evidence="2">The sequence shown here is derived from an EMBL/GenBank/DDBJ whole genome shotgun (WGS) entry which is preliminary data.</text>
</comment>
<evidence type="ECO:0000313" key="2">
    <source>
        <dbReference type="EMBL" id="KAF7542315.1"/>
    </source>
</evidence>
<dbReference type="Proteomes" id="UP000722485">
    <property type="component" value="Unassembled WGS sequence"/>
</dbReference>
<gene>
    <name evidence="2" type="ORF">G7Z17_g11683</name>
</gene>
<dbReference type="InterPro" id="IPR050600">
    <property type="entry name" value="SETD3_SETD6_MTase"/>
</dbReference>
<feature type="region of interest" description="Disordered" evidence="1">
    <location>
        <begin position="47"/>
        <end position="85"/>
    </location>
</feature>
<accession>A0A9P5H3H0</accession>
<name>A0A9P5H3H0_9HYPO</name>
<dbReference type="PANTHER" id="PTHR13271:SF76">
    <property type="entry name" value="SET DOMAIN-CONTAINING PROTEIN 8"/>
    <property type="match status" value="1"/>
</dbReference>
<dbReference type="CDD" id="cd10527">
    <property type="entry name" value="SET_LSMT"/>
    <property type="match status" value="1"/>
</dbReference>
<dbReference type="EMBL" id="JAANBB010000458">
    <property type="protein sequence ID" value="KAF7542315.1"/>
    <property type="molecule type" value="Genomic_DNA"/>
</dbReference>
<dbReference type="SUPFAM" id="SSF82199">
    <property type="entry name" value="SET domain"/>
    <property type="match status" value="1"/>
</dbReference>
<keyword evidence="3" id="KW-1185">Reference proteome</keyword>
<evidence type="ECO:0008006" key="4">
    <source>
        <dbReference type="Google" id="ProtNLM"/>
    </source>
</evidence>
<dbReference type="AlphaFoldDB" id="A0A9P5H3H0"/>